<reference evidence="3 6" key="2">
    <citation type="submission" date="2019-08" db="EMBL/GenBank/DDBJ databases">
        <title>Prevalence, distribution, and phylogeny of type two toxin-antitoxin genes possessed by Cronobacter species where C. sakazakii homologs follow sequence type lineages.</title>
        <authorList>
            <person name="Finkelstein S."/>
            <person name="Negrete F."/>
            <person name="Jang H."/>
            <person name="Gopinath G.R."/>
            <person name="Tall B.D."/>
        </authorList>
    </citation>
    <scope>NUCLEOTIDE SEQUENCE [LARGE SCALE GENOMIC DNA]</scope>
    <source>
        <strain evidence="3 6">MOD1_GK1257</strain>
    </source>
</reference>
<dbReference type="GO" id="GO:0051537">
    <property type="term" value="F:2 iron, 2 sulfur cluster binding"/>
    <property type="evidence" value="ECO:0007669"/>
    <property type="project" value="InterPro"/>
</dbReference>
<dbReference type="PROSITE" id="PS51340">
    <property type="entry name" value="MOSC"/>
    <property type="match status" value="1"/>
</dbReference>
<dbReference type="InterPro" id="IPR012675">
    <property type="entry name" value="Beta-grasp_dom_sf"/>
</dbReference>
<dbReference type="Pfam" id="PF00111">
    <property type="entry name" value="Fer2"/>
    <property type="match status" value="1"/>
</dbReference>
<name>A0A2T7AMQ3_9ENTR</name>
<dbReference type="EMBL" id="WAGD01000016">
    <property type="protein sequence ID" value="KAB0883210.1"/>
    <property type="molecule type" value="Genomic_DNA"/>
</dbReference>
<dbReference type="GO" id="GO:0030151">
    <property type="term" value="F:molybdenum ion binding"/>
    <property type="evidence" value="ECO:0007669"/>
    <property type="project" value="InterPro"/>
</dbReference>
<dbReference type="GO" id="GO:0030170">
    <property type="term" value="F:pyridoxal phosphate binding"/>
    <property type="evidence" value="ECO:0007669"/>
    <property type="project" value="InterPro"/>
</dbReference>
<protein>
    <submittedName>
        <fullName evidence="4">MOSC domain-containing protein</fullName>
    </submittedName>
</protein>
<dbReference type="PROSITE" id="PS51085">
    <property type="entry name" value="2FE2S_FER_2"/>
    <property type="match status" value="1"/>
</dbReference>
<accession>A0A2T7AMQ3</accession>
<keyword evidence="6" id="KW-1185">Reference proteome</keyword>
<comment type="caution">
    <text evidence="4">The sequence shown here is derived from an EMBL/GenBank/DDBJ whole genome shotgun (WGS) entry which is preliminary data.</text>
</comment>
<evidence type="ECO:0000259" key="1">
    <source>
        <dbReference type="PROSITE" id="PS51085"/>
    </source>
</evidence>
<dbReference type="SUPFAM" id="SSF54292">
    <property type="entry name" value="2Fe-2S ferredoxin-like"/>
    <property type="match status" value="1"/>
</dbReference>
<dbReference type="InterPro" id="IPR036010">
    <property type="entry name" value="2Fe-2S_ferredoxin-like_sf"/>
</dbReference>
<feature type="domain" description="2Fe-2S ferredoxin-type" evidence="1">
    <location>
        <begin position="288"/>
        <end position="368"/>
    </location>
</feature>
<dbReference type="SUPFAM" id="SSF50800">
    <property type="entry name" value="PK beta-barrel domain-like"/>
    <property type="match status" value="1"/>
</dbReference>
<dbReference type="OrthoDB" id="581532at2"/>
<dbReference type="InterPro" id="IPR011037">
    <property type="entry name" value="Pyrv_Knase-like_insert_dom_sf"/>
</dbReference>
<dbReference type="CDD" id="cd00207">
    <property type="entry name" value="fer2"/>
    <property type="match status" value="1"/>
</dbReference>
<evidence type="ECO:0000313" key="4">
    <source>
        <dbReference type="EMBL" id="PUX10294.1"/>
    </source>
</evidence>
<dbReference type="InterPro" id="IPR005302">
    <property type="entry name" value="MoCF_Sase_C"/>
</dbReference>
<evidence type="ECO:0000313" key="6">
    <source>
        <dbReference type="Proteomes" id="UP000469927"/>
    </source>
</evidence>
<feature type="domain" description="MOSC" evidence="2">
    <location>
        <begin position="114"/>
        <end position="263"/>
    </location>
</feature>
<sequence>MVLSQLFIHPVKSMRGLQVSHALADVSGLAFDRAFMVTETDGTFITARQFPQMVRFTPALLPDGLHLTAPDGSSSAIRFADFLPVAAPTEVWGNHFTALIAPDAINQWLSGFFGRDVQLRWVGPSLTRRVKRHPEVPLGFADGYPYLLANEASLRDLQKRCPAGVAMNQFRPNLVVTGVDPWAEDTWKVIRIGEVVFDVAKPCSRCIFTTISPERGRKHPSGEPLATLQKFRTALDNGDVDFGQNLIARNRGVIRAGDCVEVLATGPARPYGAGDVEERVAPATAAAAQVSIEWEGKRFDGNNQQVVLEQLEQQGIRVPYSCRAGICGSCRVTLLEGQVTPLKQSALADDGTFLSCSCVPAGAVRLAR</sequence>
<reference evidence="4 5" key="1">
    <citation type="submission" date="2016-12" db="EMBL/GenBank/DDBJ databases">
        <title>Analysis of the Molecular Diversity Among Cronobacter Species Isolated from Filth Flies Using a Pan Genomic DNA Microarray.</title>
        <authorList>
            <person name="Pava-Ripoll M."/>
            <person name="Tall B."/>
            <person name="Farber J."/>
            <person name="Fanning S."/>
            <person name="Lehner A."/>
            <person name="Stephan R."/>
            <person name="Pagotto F."/>
            <person name="Iverson C."/>
            <person name="Ziobro G."/>
            <person name="Miller A."/>
            <person name="Pearson R."/>
            <person name="Yan Q."/>
            <person name="Kim M."/>
            <person name="Jeong S."/>
            <person name="Park J."/>
            <person name="Jun S."/>
            <person name="Choi H."/>
            <person name="Chung T."/>
            <person name="Yoo Y."/>
            <person name="Park E."/>
            <person name="Hwang S."/>
            <person name="Lee B."/>
            <person name="Sathyamoorthy V."/>
            <person name="Carter L."/>
            <person name="Mammel M."/>
            <person name="Jackson S."/>
            <person name="Kothary M."/>
            <person name="Patel I."/>
            <person name="Grim C."/>
            <person name="Gopinath G."/>
            <person name="Gangiredla J."/>
            <person name="Chase H."/>
        </authorList>
    </citation>
    <scope>NUCLEOTIDE SEQUENCE [LARGE SCALE GENOMIC DNA]</scope>
    <source>
        <strain evidence="4 5">MOD1-Md1s</strain>
    </source>
</reference>
<dbReference type="EMBL" id="MSAE01000041">
    <property type="protein sequence ID" value="PUX10294.1"/>
    <property type="molecule type" value="Genomic_DNA"/>
</dbReference>
<dbReference type="InterPro" id="IPR001041">
    <property type="entry name" value="2Fe-2S_ferredoxin-type"/>
</dbReference>
<dbReference type="Pfam" id="PF03473">
    <property type="entry name" value="MOSC"/>
    <property type="match status" value="1"/>
</dbReference>
<organism evidence="4 5">
    <name type="scientific">Cronobacter muytjensii</name>
    <dbReference type="NCBI Taxonomy" id="413501"/>
    <lineage>
        <taxon>Bacteria</taxon>
        <taxon>Pseudomonadati</taxon>
        <taxon>Pseudomonadota</taxon>
        <taxon>Gammaproteobacteria</taxon>
        <taxon>Enterobacterales</taxon>
        <taxon>Enterobacteriaceae</taxon>
        <taxon>Cronobacter</taxon>
    </lineage>
</organism>
<dbReference type="InterPro" id="IPR006058">
    <property type="entry name" value="2Fe2S_fd_BS"/>
</dbReference>
<evidence type="ECO:0000313" key="5">
    <source>
        <dbReference type="Proteomes" id="UP000244378"/>
    </source>
</evidence>
<evidence type="ECO:0000313" key="3">
    <source>
        <dbReference type="EMBL" id="KAB0883210.1"/>
    </source>
</evidence>
<dbReference type="PANTHER" id="PTHR14237">
    <property type="entry name" value="MOLYBDOPTERIN COFACTOR SULFURASE MOSC"/>
    <property type="match status" value="1"/>
</dbReference>
<dbReference type="Pfam" id="PF03476">
    <property type="entry name" value="MOSC_N"/>
    <property type="match status" value="1"/>
</dbReference>
<gene>
    <name evidence="4" type="ORF">AUN14_17925</name>
    <name evidence="3" type="ORF">FZI19_06960</name>
</gene>
<dbReference type="PANTHER" id="PTHR14237:SF19">
    <property type="entry name" value="MITOCHONDRIAL AMIDOXIME REDUCING COMPONENT 1"/>
    <property type="match status" value="1"/>
</dbReference>
<dbReference type="PROSITE" id="PS00197">
    <property type="entry name" value="2FE2S_FER_1"/>
    <property type="match status" value="1"/>
</dbReference>
<dbReference type="RefSeq" id="WP_075193859.1">
    <property type="nucleotide sequence ID" value="NZ_JADKNN010000004.1"/>
</dbReference>
<dbReference type="AlphaFoldDB" id="A0A2T7AMQ3"/>
<dbReference type="Proteomes" id="UP000244378">
    <property type="component" value="Unassembled WGS sequence"/>
</dbReference>
<dbReference type="InterPro" id="IPR005303">
    <property type="entry name" value="MOCOS_middle"/>
</dbReference>
<evidence type="ECO:0000259" key="2">
    <source>
        <dbReference type="PROSITE" id="PS51340"/>
    </source>
</evidence>
<dbReference type="Proteomes" id="UP000469927">
    <property type="component" value="Unassembled WGS sequence"/>
</dbReference>
<proteinExistence type="predicted"/>
<dbReference type="SUPFAM" id="SSF141673">
    <property type="entry name" value="MOSC N-terminal domain-like"/>
    <property type="match status" value="1"/>
</dbReference>
<dbReference type="Gene3D" id="3.10.20.30">
    <property type="match status" value="1"/>
</dbReference>
<dbReference type="GO" id="GO:0003824">
    <property type="term" value="F:catalytic activity"/>
    <property type="evidence" value="ECO:0007669"/>
    <property type="project" value="InterPro"/>
</dbReference>